<dbReference type="RefSeq" id="WP_267024889.1">
    <property type="nucleotide sequence ID" value="NZ_JAIFZO010000002.1"/>
</dbReference>
<feature type="compositionally biased region" description="Basic and acidic residues" evidence="1">
    <location>
        <begin position="1"/>
        <end position="10"/>
    </location>
</feature>
<evidence type="ECO:0000313" key="3">
    <source>
        <dbReference type="Proteomes" id="UP001165590"/>
    </source>
</evidence>
<feature type="region of interest" description="Disordered" evidence="1">
    <location>
        <begin position="60"/>
        <end position="79"/>
    </location>
</feature>
<keyword evidence="3" id="KW-1185">Reference proteome</keyword>
<comment type="caution">
    <text evidence="2">The sequence shown here is derived from an EMBL/GenBank/DDBJ whole genome shotgun (WGS) entry which is preliminary data.</text>
</comment>
<proteinExistence type="predicted"/>
<protein>
    <submittedName>
        <fullName evidence="2">Uncharacterized protein</fullName>
    </submittedName>
</protein>
<name>A0ABT3UYK9_9ACTN</name>
<dbReference type="Proteomes" id="UP001165590">
    <property type="component" value="Unassembled WGS sequence"/>
</dbReference>
<sequence>MLTRTRDLTAQKRPRRARSRAISTLPPLVVSSLKPHEVDLAYSTLVCPTCRTWVPISTPHSSRPKLVPHHTEKAGTDDPIRCPGSHRLVTVNLTVDQWFQRLEEGLTQTNGRRSTRVIRKPKTGSTPAVMQIVGGTVDDKTARKLDEAHVRGCSTCSVKDDKGNILRTVDLTSRCADGRRLAQLAAHTKRLAPTRRKAQMDHEDFNDRRAWGLRLLHEQQWQNASESVADADLQRVRDTLAALIKALNPARIDAPQLTDWERADLMSAITLLAVQEEQLSR</sequence>
<organism evidence="2 3">
    <name type="scientific">Streptomyces ortus</name>
    <dbReference type="NCBI Taxonomy" id="2867268"/>
    <lineage>
        <taxon>Bacteria</taxon>
        <taxon>Bacillati</taxon>
        <taxon>Actinomycetota</taxon>
        <taxon>Actinomycetes</taxon>
        <taxon>Kitasatosporales</taxon>
        <taxon>Streptomycetaceae</taxon>
        <taxon>Streptomyces</taxon>
    </lineage>
</organism>
<reference evidence="2" key="1">
    <citation type="journal article" date="2022" name="bioRxiv">
        <title>Discovery and biosynthetic assessment of Streptomyces ortus sp nov. isolated from a deep-sea sponge.</title>
        <authorList>
            <person name="Williams S.E."/>
        </authorList>
    </citation>
    <scope>NUCLEOTIDE SEQUENCE</scope>
    <source>
        <strain evidence="2">A15ISP2-DRY2</strain>
    </source>
</reference>
<feature type="compositionally biased region" description="Basic and acidic residues" evidence="1">
    <location>
        <begin position="69"/>
        <end position="79"/>
    </location>
</feature>
<accession>A0ABT3UYK9</accession>
<gene>
    <name evidence="2" type="ORF">K3769_03075</name>
</gene>
<dbReference type="EMBL" id="JAIFZO010000002">
    <property type="protein sequence ID" value="MCX4231769.1"/>
    <property type="molecule type" value="Genomic_DNA"/>
</dbReference>
<evidence type="ECO:0000313" key="2">
    <source>
        <dbReference type="EMBL" id="MCX4231769.1"/>
    </source>
</evidence>
<evidence type="ECO:0000256" key="1">
    <source>
        <dbReference type="SAM" id="MobiDB-lite"/>
    </source>
</evidence>
<feature type="region of interest" description="Disordered" evidence="1">
    <location>
        <begin position="1"/>
        <end position="20"/>
    </location>
</feature>